<gene>
    <name evidence="7" type="ORF">Rmf_23820</name>
</gene>
<dbReference type="PANTHER" id="PTHR19372:SF7">
    <property type="entry name" value="SULFITE OXIDASE, MITOCHONDRIAL"/>
    <property type="match status" value="1"/>
</dbReference>
<dbReference type="CDD" id="cd02110">
    <property type="entry name" value="SO_family_Moco_dimer"/>
    <property type="match status" value="1"/>
</dbReference>
<keyword evidence="4" id="KW-0560">Oxidoreductase</keyword>
<organism evidence="7 8">
    <name type="scientific">Roseomonas fluvialis</name>
    <dbReference type="NCBI Taxonomy" id="1750527"/>
    <lineage>
        <taxon>Bacteria</taxon>
        <taxon>Pseudomonadati</taxon>
        <taxon>Pseudomonadota</taxon>
        <taxon>Alphaproteobacteria</taxon>
        <taxon>Acetobacterales</taxon>
        <taxon>Roseomonadaceae</taxon>
        <taxon>Roseomonas</taxon>
    </lineage>
</organism>
<dbReference type="InterPro" id="IPR008335">
    <property type="entry name" value="Mopterin_OxRdtase_euk"/>
</dbReference>
<keyword evidence="2" id="KW-0500">Molybdenum</keyword>
<dbReference type="InterPro" id="IPR005066">
    <property type="entry name" value="MoCF_OxRdtse_dimer"/>
</dbReference>
<dbReference type="SUPFAM" id="SSF81296">
    <property type="entry name" value="E set domains"/>
    <property type="match status" value="1"/>
</dbReference>
<keyword evidence="8" id="KW-1185">Reference proteome</keyword>
<dbReference type="PANTHER" id="PTHR19372">
    <property type="entry name" value="SULFITE REDUCTASE"/>
    <property type="match status" value="1"/>
</dbReference>
<evidence type="ECO:0000313" key="7">
    <source>
        <dbReference type="EMBL" id="BDG72453.1"/>
    </source>
</evidence>
<protein>
    <submittedName>
        <fullName evidence="7">Molybdopterin containing oxidoreductase</fullName>
    </submittedName>
</protein>
<dbReference type="InterPro" id="IPR036374">
    <property type="entry name" value="OxRdtase_Mopterin-bd_sf"/>
</dbReference>
<comment type="cofactor">
    <cofactor evidence="1">
        <name>Mo-molybdopterin</name>
        <dbReference type="ChEBI" id="CHEBI:71302"/>
    </cofactor>
</comment>
<evidence type="ECO:0000313" key="8">
    <source>
        <dbReference type="Proteomes" id="UP000831327"/>
    </source>
</evidence>
<feature type="domain" description="Moybdenum cofactor oxidoreductase dimerisation" evidence="6">
    <location>
        <begin position="315"/>
        <end position="430"/>
    </location>
</feature>
<evidence type="ECO:0000256" key="4">
    <source>
        <dbReference type="ARBA" id="ARBA00023002"/>
    </source>
</evidence>
<dbReference type="PRINTS" id="PR00407">
    <property type="entry name" value="EUMOPTERIN"/>
</dbReference>
<dbReference type="Gene3D" id="2.60.40.650">
    <property type="match status" value="1"/>
</dbReference>
<dbReference type="Pfam" id="PF03404">
    <property type="entry name" value="Mo-co_dimer"/>
    <property type="match status" value="1"/>
</dbReference>
<dbReference type="Gene3D" id="3.90.420.10">
    <property type="entry name" value="Oxidoreductase, molybdopterin-binding domain"/>
    <property type="match status" value="1"/>
</dbReference>
<evidence type="ECO:0000259" key="5">
    <source>
        <dbReference type="Pfam" id="PF00174"/>
    </source>
</evidence>
<dbReference type="Pfam" id="PF00174">
    <property type="entry name" value="Oxidored_molyb"/>
    <property type="match status" value="1"/>
</dbReference>
<sequence length="433" mass="46652">MPGNTRIERSAAELYRDDPERADALVWGRRDTLKGAALAAMGLAVGSAIPFARHLPRGVVPAALAQSGAPQFLEMEGKARLILQGERPLNAETPEHLLDDDITPADKFFIRNNGSVPTPAADPRAWKVTVDGEVNTPLELTLGELEARFPLVTLRLQMECGGNGRSGFAPQAAGNQWGNGAISNAEWTGVRLRDVLRAAGLKESAKFTGQHGADTHLSAQGPAISRGMRLDKAMDEDTLIAIRMNGAAIPQMHGAPARLIVPGWPGSLSQKWFTRIELRAAPHTGRGMGGTSYRIPVRPIVPGSRNNGADFVDMESMPVRSVLTSHAHGTRLPAGTRSLDIRGQAWAGDLSVRAVDVSVDFGQSWQAMAVAAPPNRHSWQRWSGRVAFPSDGYFEIWYRATDSNGRMQPHVAANWNPQGYGANPISRVAVLVG</sequence>
<dbReference type="EMBL" id="AP025637">
    <property type="protein sequence ID" value="BDG72453.1"/>
    <property type="molecule type" value="Genomic_DNA"/>
</dbReference>
<name>A0ABN6P3Z2_9PROT</name>
<accession>A0ABN6P3Z2</accession>
<evidence type="ECO:0000256" key="1">
    <source>
        <dbReference type="ARBA" id="ARBA00001924"/>
    </source>
</evidence>
<reference evidence="7 8" key="1">
    <citation type="journal article" date="2016" name="Microbes Environ.">
        <title>Phylogenetically diverse aerobic anoxygenic phototrophic bacteria isolated from epilithic biofilms in Tama river, Japan.</title>
        <authorList>
            <person name="Hirose S."/>
            <person name="Matsuura K."/>
            <person name="Haruta S."/>
        </authorList>
    </citation>
    <scope>NUCLEOTIDE SEQUENCE [LARGE SCALE GENOMIC DNA]</scope>
    <source>
        <strain evidence="7 8">S08</strain>
    </source>
</reference>
<feature type="domain" description="Oxidoreductase molybdopterin-binding" evidence="5">
    <location>
        <begin position="117"/>
        <end position="285"/>
    </location>
</feature>
<dbReference type="InterPro" id="IPR006311">
    <property type="entry name" value="TAT_signal"/>
</dbReference>
<dbReference type="InterPro" id="IPR014756">
    <property type="entry name" value="Ig_E-set"/>
</dbReference>
<dbReference type="PROSITE" id="PS51318">
    <property type="entry name" value="TAT"/>
    <property type="match status" value="1"/>
</dbReference>
<evidence type="ECO:0000256" key="2">
    <source>
        <dbReference type="ARBA" id="ARBA00022505"/>
    </source>
</evidence>
<keyword evidence="3" id="KW-0479">Metal-binding</keyword>
<evidence type="ECO:0000259" key="6">
    <source>
        <dbReference type="Pfam" id="PF03404"/>
    </source>
</evidence>
<dbReference type="SUPFAM" id="SSF56524">
    <property type="entry name" value="Oxidoreductase molybdopterin-binding domain"/>
    <property type="match status" value="1"/>
</dbReference>
<dbReference type="Proteomes" id="UP000831327">
    <property type="component" value="Chromosome"/>
</dbReference>
<dbReference type="InterPro" id="IPR000572">
    <property type="entry name" value="OxRdtase_Mopterin-bd_dom"/>
</dbReference>
<dbReference type="RefSeq" id="WP_244459658.1">
    <property type="nucleotide sequence ID" value="NZ_AP025637.1"/>
</dbReference>
<proteinExistence type="predicted"/>
<evidence type="ECO:0000256" key="3">
    <source>
        <dbReference type="ARBA" id="ARBA00022723"/>
    </source>
</evidence>